<dbReference type="HOGENOM" id="CLU_769187_0_0_6"/>
<organism evidence="1 2">
    <name type="scientific">Pseudoalteromonas piratica</name>
    <dbReference type="NCBI Taxonomy" id="1348114"/>
    <lineage>
        <taxon>Bacteria</taxon>
        <taxon>Pseudomonadati</taxon>
        <taxon>Pseudomonadota</taxon>
        <taxon>Gammaproteobacteria</taxon>
        <taxon>Alteromonadales</taxon>
        <taxon>Pseudoalteromonadaceae</taxon>
        <taxon>Pseudoalteromonas</taxon>
    </lineage>
</organism>
<dbReference type="STRING" id="1348114.OM33_12400"/>
<keyword evidence="2" id="KW-1185">Reference proteome</keyword>
<reference evidence="1 2" key="1">
    <citation type="submission" date="2014-11" db="EMBL/GenBank/DDBJ databases">
        <title>Complete Genome Sequence of Pseudoalteromonas sp. Strain OCN003 Isolated from Kaneohe Bay, Oahu, Hawaii.</title>
        <authorList>
            <person name="Beurmann S."/>
            <person name="Videau P."/>
            <person name="Ushijima B."/>
            <person name="Smith A.M."/>
            <person name="Aeby G.S."/>
            <person name="Callahan S.M."/>
            <person name="Belcaid M."/>
        </authorList>
    </citation>
    <scope>NUCLEOTIDE SEQUENCE [LARGE SCALE GENOMIC DNA]</scope>
    <source>
        <strain evidence="1 2">OCN003</strain>
    </source>
</reference>
<dbReference type="OrthoDB" id="6313889at2"/>
<dbReference type="eggNOG" id="COG0790">
    <property type="taxonomic scope" value="Bacteria"/>
</dbReference>
<dbReference type="AlphaFoldDB" id="A0A0A7EGM1"/>
<name>A0A0A7EGM1_9GAMM</name>
<dbReference type="KEGG" id="pseo:OM33_12400"/>
<dbReference type="EMBL" id="CP009888">
    <property type="protein sequence ID" value="AIY65840.1"/>
    <property type="molecule type" value="Genomic_DNA"/>
</dbReference>
<evidence type="ECO:0000313" key="1">
    <source>
        <dbReference type="EMBL" id="AIY65840.1"/>
    </source>
</evidence>
<proteinExistence type="predicted"/>
<dbReference type="RefSeq" id="WP_038642122.1">
    <property type="nucleotide sequence ID" value="NZ_CP009888.1"/>
</dbReference>
<dbReference type="Proteomes" id="UP000030341">
    <property type="component" value="Chromosome 1"/>
</dbReference>
<accession>A0A0A7EGM1</accession>
<evidence type="ECO:0000313" key="2">
    <source>
        <dbReference type="Proteomes" id="UP000030341"/>
    </source>
</evidence>
<protein>
    <submittedName>
        <fullName evidence="1">Uncharacterized protein</fullName>
    </submittedName>
</protein>
<sequence length="360" mass="41298">MKWLIVFLLSSLLSTSYCYNEKRLLQAFSDYPNLLYPVLQHHAILPDINSLKNSTAHLRVYANFKNPDAEALLADSFRENSDLYQSTLLNAGRRGSTLAKRKLETFLKSTSQWQKLQRLPWQVSQSLQTQTAMALRQPLTANAEQVTLTYTQRNCAAKLMLIVTDLTSFERVKVLKNRFENTFDLPICLSEPVYFDATQIDCSNHANVRIACVLTSDVNLAQFEYDKLAFFSLQGIANAVGERLYMSYMQSERVLLHELMHLYGFIDEYPLKKNLAQRLCNIEQPTRIAKNILVLPDSNDLQNRVSFDGQTWYVTNTCNNANGQAFKPVSMTSNLELLDLPLPDLYRLWLQQAMVQDNSL</sequence>
<gene>
    <name evidence="1" type="ORF">OM33_12400</name>
</gene>